<reference evidence="14 15" key="1">
    <citation type="submission" date="2018-07" db="EMBL/GenBank/DDBJ databases">
        <title>Genomic Encyclopedia of Type Strains, Phase IV (KMG-IV): sequencing the most valuable type-strain genomes for metagenomic binning, comparative biology and taxonomic classification.</title>
        <authorList>
            <person name="Goeker M."/>
        </authorList>
    </citation>
    <scope>NUCLEOTIDE SEQUENCE [LARGE SCALE GENOMIC DNA]</scope>
    <source>
        <strain evidence="14 15">DSM 21634</strain>
    </source>
</reference>
<feature type="domain" description="PAC" evidence="10">
    <location>
        <begin position="519"/>
        <end position="571"/>
    </location>
</feature>
<evidence type="ECO:0000259" key="11">
    <source>
        <dbReference type="PROSITE" id="PS50883"/>
    </source>
</evidence>
<name>A0A368XQ88_9BURK</name>
<dbReference type="GO" id="GO:0003824">
    <property type="term" value="F:catalytic activity"/>
    <property type="evidence" value="ECO:0007669"/>
    <property type="project" value="UniProtKB-ARBA"/>
</dbReference>
<dbReference type="Gene3D" id="3.30.70.270">
    <property type="match status" value="1"/>
</dbReference>
<dbReference type="GO" id="GO:0007165">
    <property type="term" value="P:signal transduction"/>
    <property type="evidence" value="ECO:0007669"/>
    <property type="project" value="InterPro"/>
</dbReference>
<evidence type="ECO:0000256" key="1">
    <source>
        <dbReference type="ARBA" id="ARBA00004141"/>
    </source>
</evidence>
<evidence type="ECO:0000313" key="14">
    <source>
        <dbReference type="EMBL" id="RCW68184.1"/>
    </source>
</evidence>
<dbReference type="SMART" id="SM00091">
    <property type="entry name" value="PAS"/>
    <property type="match status" value="2"/>
</dbReference>
<feature type="transmembrane region" description="Helical" evidence="8">
    <location>
        <begin position="233"/>
        <end position="257"/>
    </location>
</feature>
<dbReference type="InterPro" id="IPR001633">
    <property type="entry name" value="EAL_dom"/>
</dbReference>
<dbReference type="PROSITE" id="PS01219">
    <property type="entry name" value="AMMONIUM_TRANSP"/>
    <property type="match status" value="1"/>
</dbReference>
<feature type="transmembrane region" description="Helical" evidence="8">
    <location>
        <begin position="6"/>
        <end position="29"/>
    </location>
</feature>
<dbReference type="CDD" id="cd01949">
    <property type="entry name" value="GGDEF"/>
    <property type="match status" value="1"/>
</dbReference>
<feature type="transmembrane region" description="Helical" evidence="8">
    <location>
        <begin position="50"/>
        <end position="67"/>
    </location>
</feature>
<dbReference type="InterPro" id="IPR000014">
    <property type="entry name" value="PAS"/>
</dbReference>
<feature type="domain" description="PAS" evidence="9">
    <location>
        <begin position="571"/>
        <end position="645"/>
    </location>
</feature>
<dbReference type="FunFam" id="3.30.70.270:FF:000001">
    <property type="entry name" value="Diguanylate cyclase domain protein"/>
    <property type="match status" value="1"/>
</dbReference>
<gene>
    <name evidence="14" type="ORF">DES41_108366</name>
</gene>
<dbReference type="SMART" id="SM00267">
    <property type="entry name" value="GGDEF"/>
    <property type="match status" value="1"/>
</dbReference>
<dbReference type="SMART" id="SM00052">
    <property type="entry name" value="EAL"/>
    <property type="match status" value="1"/>
</dbReference>
<evidence type="ECO:0000256" key="2">
    <source>
        <dbReference type="ARBA" id="ARBA00005887"/>
    </source>
</evidence>
<dbReference type="CDD" id="cd00130">
    <property type="entry name" value="PAS"/>
    <property type="match status" value="1"/>
</dbReference>
<dbReference type="Pfam" id="PF00563">
    <property type="entry name" value="EAL"/>
    <property type="match status" value="1"/>
</dbReference>
<dbReference type="CDD" id="cd06225">
    <property type="entry name" value="HAMP"/>
    <property type="match status" value="1"/>
</dbReference>
<dbReference type="InterPro" id="IPR029787">
    <property type="entry name" value="Nucleotide_cyclase"/>
</dbReference>
<feature type="transmembrane region" description="Helical" evidence="8">
    <location>
        <begin position="121"/>
        <end position="142"/>
    </location>
</feature>
<proteinExistence type="inferred from homology"/>
<dbReference type="PROSITE" id="PS50112">
    <property type="entry name" value="PAS"/>
    <property type="match status" value="1"/>
</dbReference>
<dbReference type="PROSITE" id="PS50887">
    <property type="entry name" value="GGDEF"/>
    <property type="match status" value="1"/>
</dbReference>
<dbReference type="GO" id="GO:0006355">
    <property type="term" value="P:regulation of DNA-templated transcription"/>
    <property type="evidence" value="ECO:0007669"/>
    <property type="project" value="InterPro"/>
</dbReference>
<dbReference type="InterPro" id="IPR000700">
    <property type="entry name" value="PAS-assoc_C"/>
</dbReference>
<dbReference type="InterPro" id="IPR029020">
    <property type="entry name" value="Ammonium/urea_transptr"/>
</dbReference>
<feature type="transmembrane region" description="Helical" evidence="8">
    <location>
        <begin position="87"/>
        <end position="109"/>
    </location>
</feature>
<feature type="transmembrane region" description="Helical" evidence="8">
    <location>
        <begin position="162"/>
        <end position="183"/>
    </location>
</feature>
<keyword evidence="15" id="KW-1185">Reference proteome</keyword>
<comment type="caution">
    <text evidence="14">The sequence shown here is derived from an EMBL/GenBank/DDBJ whole genome shotgun (WGS) entry which is preliminary data.</text>
</comment>
<dbReference type="InterPro" id="IPR003660">
    <property type="entry name" value="HAMP_dom"/>
</dbReference>
<dbReference type="PROSITE" id="PS50113">
    <property type="entry name" value="PAC"/>
    <property type="match status" value="2"/>
</dbReference>
<dbReference type="NCBIfam" id="TIGR00229">
    <property type="entry name" value="sensory_box"/>
    <property type="match status" value="2"/>
</dbReference>
<dbReference type="InterPro" id="IPR001905">
    <property type="entry name" value="Ammonium_transpt"/>
</dbReference>
<evidence type="ECO:0000256" key="8">
    <source>
        <dbReference type="SAM" id="Phobius"/>
    </source>
</evidence>
<dbReference type="Gene3D" id="3.20.20.450">
    <property type="entry name" value="EAL domain"/>
    <property type="match status" value="1"/>
</dbReference>
<feature type="transmembrane region" description="Helical" evidence="8">
    <location>
        <begin position="204"/>
        <end position="221"/>
    </location>
</feature>
<dbReference type="InterPro" id="IPR035919">
    <property type="entry name" value="EAL_sf"/>
</dbReference>
<dbReference type="InterPro" id="IPR052155">
    <property type="entry name" value="Biofilm_reg_signaling"/>
</dbReference>
<dbReference type="NCBIfam" id="TIGR00836">
    <property type="entry name" value="amt"/>
    <property type="match status" value="1"/>
</dbReference>
<dbReference type="PROSITE" id="PS50883">
    <property type="entry name" value="EAL"/>
    <property type="match status" value="1"/>
</dbReference>
<dbReference type="AlphaFoldDB" id="A0A368XQ88"/>
<feature type="transmembrane region" description="Helical" evidence="8">
    <location>
        <begin position="264"/>
        <end position="282"/>
    </location>
</feature>
<evidence type="ECO:0000259" key="12">
    <source>
        <dbReference type="PROSITE" id="PS50885"/>
    </source>
</evidence>
<accession>A0A368XQ88</accession>
<evidence type="ECO:0000256" key="4">
    <source>
        <dbReference type="ARBA" id="ARBA00022692"/>
    </source>
</evidence>
<evidence type="ECO:0000259" key="10">
    <source>
        <dbReference type="PROSITE" id="PS50113"/>
    </source>
</evidence>
<feature type="transmembrane region" description="Helical" evidence="8">
    <location>
        <begin position="288"/>
        <end position="309"/>
    </location>
</feature>
<feature type="domain" description="EAL" evidence="11">
    <location>
        <begin position="878"/>
        <end position="1134"/>
    </location>
</feature>
<dbReference type="SMART" id="SM00304">
    <property type="entry name" value="HAMP"/>
    <property type="match status" value="1"/>
</dbReference>
<feature type="domain" description="PAC" evidence="10">
    <location>
        <begin position="649"/>
        <end position="702"/>
    </location>
</feature>
<dbReference type="NCBIfam" id="TIGR00254">
    <property type="entry name" value="GGDEF"/>
    <property type="match status" value="1"/>
</dbReference>
<dbReference type="InterPro" id="IPR035965">
    <property type="entry name" value="PAS-like_dom_sf"/>
</dbReference>
<keyword evidence="6 8" id="KW-0472">Membrane</keyword>
<organism evidence="14 15">
    <name type="scientific">Pseudorhodoferax soli</name>
    <dbReference type="NCBI Taxonomy" id="545864"/>
    <lineage>
        <taxon>Bacteria</taxon>
        <taxon>Pseudomonadati</taxon>
        <taxon>Pseudomonadota</taxon>
        <taxon>Betaproteobacteria</taxon>
        <taxon>Burkholderiales</taxon>
        <taxon>Comamonadaceae</taxon>
    </lineage>
</organism>
<dbReference type="Pfam" id="PF00909">
    <property type="entry name" value="Ammonium_transp"/>
    <property type="match status" value="1"/>
</dbReference>
<dbReference type="InterPro" id="IPR043128">
    <property type="entry name" value="Rev_trsase/Diguanyl_cyclase"/>
</dbReference>
<keyword evidence="5 8" id="KW-1133">Transmembrane helix</keyword>
<comment type="subcellular location">
    <subcellularLocation>
        <location evidence="1">Membrane</location>
        <topology evidence="1">Multi-pass membrane protein</topology>
    </subcellularLocation>
</comment>
<keyword evidence="4 8" id="KW-0812">Transmembrane</keyword>
<dbReference type="GO" id="GO:0008519">
    <property type="term" value="F:ammonium channel activity"/>
    <property type="evidence" value="ECO:0007669"/>
    <property type="project" value="InterPro"/>
</dbReference>
<dbReference type="Proteomes" id="UP000252884">
    <property type="component" value="Unassembled WGS sequence"/>
</dbReference>
<keyword evidence="7" id="KW-0924">Ammonia transport</keyword>
<keyword evidence="3" id="KW-0813">Transport</keyword>
<dbReference type="PROSITE" id="PS50885">
    <property type="entry name" value="HAMP"/>
    <property type="match status" value="1"/>
</dbReference>
<evidence type="ECO:0000256" key="5">
    <source>
        <dbReference type="ARBA" id="ARBA00022989"/>
    </source>
</evidence>
<dbReference type="SUPFAM" id="SSF55785">
    <property type="entry name" value="PYP-like sensor domain (PAS domain)"/>
    <property type="match status" value="2"/>
</dbReference>
<dbReference type="Gene3D" id="1.10.3430.10">
    <property type="entry name" value="Ammonium transporter AmtB like domains"/>
    <property type="match status" value="1"/>
</dbReference>
<feature type="domain" description="HAMP" evidence="12">
    <location>
        <begin position="400"/>
        <end position="453"/>
    </location>
</feature>
<dbReference type="CDD" id="cd01948">
    <property type="entry name" value="EAL"/>
    <property type="match status" value="1"/>
</dbReference>
<feature type="transmembrane region" description="Helical" evidence="8">
    <location>
        <begin position="357"/>
        <end position="375"/>
    </location>
</feature>
<comment type="similarity">
    <text evidence="2">Belongs to the ammonia transporter channel (TC 1.A.11.2) family.</text>
</comment>
<dbReference type="Pfam" id="PF13426">
    <property type="entry name" value="PAS_9"/>
    <property type="match status" value="1"/>
</dbReference>
<dbReference type="Gene3D" id="3.30.450.20">
    <property type="entry name" value="PAS domain"/>
    <property type="match status" value="2"/>
</dbReference>
<evidence type="ECO:0000256" key="7">
    <source>
        <dbReference type="ARBA" id="ARBA00023177"/>
    </source>
</evidence>
<dbReference type="EMBL" id="QPJK01000008">
    <property type="protein sequence ID" value="RCW68184.1"/>
    <property type="molecule type" value="Genomic_DNA"/>
</dbReference>
<dbReference type="PANTHER" id="PTHR44757:SF4">
    <property type="entry name" value="DIGUANYLATE CYCLASE DGCE-RELATED"/>
    <property type="match status" value="1"/>
</dbReference>
<evidence type="ECO:0000256" key="6">
    <source>
        <dbReference type="ARBA" id="ARBA00023136"/>
    </source>
</evidence>
<dbReference type="GO" id="GO:0016020">
    <property type="term" value="C:membrane"/>
    <property type="evidence" value="ECO:0007669"/>
    <property type="project" value="UniProtKB-SubCell"/>
</dbReference>
<evidence type="ECO:0000259" key="9">
    <source>
        <dbReference type="PROSITE" id="PS50112"/>
    </source>
</evidence>
<sequence>MSAAQPLDLLWILLCSALVFSMQAGFLCLESGLTRNKNSINVAVKNVADFAIATAVYWTVGFGLMFGNSLDGWFGTSHFGLLDQLSLHAPLMAFLLFQLMFCATSATIVSGAVAERMRFSTYMAVTAGVAMVIYPVFGHWAWGGSLEGKPSGWLGQLGFVDYAGSTVVHSVGGWVSLVAVAMIGPRTGRFVPGEPPRPLPAGNLPLAMLGVLILFFGWFGFNGGSTLALNERVPGILVNTVIGGAAGIVGGIAMGIWRRGYCEIGYLINGAIAGLVAITASCHVVSPLAAWLIGLVAALLMVLVSEWLLAWRLDDAVGSIPAHLAPGIWGTLSVGLFGDLERIANGNTRLEQMGVQLLGVLACCLWASLMAWLLLRGIGRFGPLRVRPQDEHVGLNVSEHGTRTDLIELVDAMEEHRRSGDLRQRVPVEPFTEVGQVASAYNRVISALEAATDQTRAIVRDMRDGIVTFTREGVLTSLNPGAEKLLQLSADQVVGHPFQALLREAGYSGPAAREDLCRPGTKLELRKVRSGAPRVVYEISVSENRVGPELRFTGTVRDISERKHFEAQLHRERDLAQVTLASIGDGVITTDEAGMVQYINPVAERLTGWSAAEAQGRSINDIYRLRDAQSGDVLPVPVREVLTRGRVVARLEHALLVRRDELPIPVQNTAAPIRSREGFLIGAVLVFHDVTVTLNLAQELQHQASHDALTGIPNRRAFERRLGELLDRPRDASQTHVVCFLDLDQFKLVNDTCGHVAGGELLRQVAALIRSHLRASDMLARLGGDEFGLVLESCPMQRAITLADAIREDIADFRFAWEGKSFSIGVSIGLVPVLGADRDLGAVLSAADAACYAAKDEGRNRIHVYQMNDHALMEQQGQMQWATRLQNALDEDRLRLYAQPIVPLPSGVDRAPHFEILVRMEEGGRVIAPGSFLPAAERYGLMPRVDQWVVRNTLAWIGDRVRREGALPGVYSINISGASLSDERFRQDLRETLERLQLPHGAICFEITETSAVANLSKVVPFIREIKQLGCFFALDDFGSGLSSFAYLKNLPVDFLKIDGSFIKDIAHDPIDLAMVEAINAIGHVMGLQTIAEYVADEDILRRVEAIGIDFAQGYHLGVPQPLADQRAVRMMPR</sequence>
<dbReference type="PANTHER" id="PTHR44757">
    <property type="entry name" value="DIGUANYLATE CYCLASE DGCP"/>
    <property type="match status" value="1"/>
</dbReference>
<dbReference type="SUPFAM" id="SSF141868">
    <property type="entry name" value="EAL domain-like"/>
    <property type="match status" value="1"/>
</dbReference>
<evidence type="ECO:0000259" key="13">
    <source>
        <dbReference type="PROSITE" id="PS50887"/>
    </source>
</evidence>
<dbReference type="Pfam" id="PF00990">
    <property type="entry name" value="GGDEF"/>
    <property type="match status" value="1"/>
</dbReference>
<dbReference type="InterPro" id="IPR000160">
    <property type="entry name" value="GGDEF_dom"/>
</dbReference>
<evidence type="ECO:0000313" key="15">
    <source>
        <dbReference type="Proteomes" id="UP000252884"/>
    </source>
</evidence>
<protein>
    <submittedName>
        <fullName evidence="14">Amt family ammonium transporter</fullName>
    </submittedName>
</protein>
<dbReference type="InterPro" id="IPR018047">
    <property type="entry name" value="Ammonium_transpt_CS"/>
</dbReference>
<dbReference type="RefSeq" id="WP_211333089.1">
    <property type="nucleotide sequence ID" value="NZ_QPJK01000008.1"/>
</dbReference>
<dbReference type="Pfam" id="PF00989">
    <property type="entry name" value="PAS"/>
    <property type="match status" value="1"/>
</dbReference>
<dbReference type="InterPro" id="IPR013767">
    <property type="entry name" value="PAS_fold"/>
</dbReference>
<dbReference type="SUPFAM" id="SSF111352">
    <property type="entry name" value="Ammonium transporter"/>
    <property type="match status" value="1"/>
</dbReference>
<dbReference type="InterPro" id="IPR024041">
    <property type="entry name" value="NH4_transpt_AmtB-like_dom"/>
</dbReference>
<evidence type="ECO:0000256" key="3">
    <source>
        <dbReference type="ARBA" id="ARBA00022448"/>
    </source>
</evidence>
<feature type="domain" description="GGDEF" evidence="13">
    <location>
        <begin position="734"/>
        <end position="867"/>
    </location>
</feature>
<dbReference type="SUPFAM" id="SSF55073">
    <property type="entry name" value="Nucleotide cyclase"/>
    <property type="match status" value="1"/>
</dbReference>